<dbReference type="InterPro" id="IPR025327">
    <property type="entry name" value="DUF4233"/>
</dbReference>
<sequence>MSGAGGIDGVPEGVRPPPTDPMKGARGVFAATLILEAIVVLLALLVLPRFGSGSTGLGFGVVIGLAVAMILASGLQRRSWGLAAALGLQVLLVVASFVFLPSMAIVAFAFVIVWVVLVWMRREVARRMAAGTLPSQQQE</sequence>
<keyword evidence="2" id="KW-0812">Transmembrane</keyword>
<comment type="caution">
    <text evidence="3">The sequence shown here is derived from an EMBL/GenBank/DDBJ whole genome shotgun (WGS) entry which is preliminary data.</text>
</comment>
<reference evidence="3 4" key="1">
    <citation type="submission" date="2021-03" db="EMBL/GenBank/DDBJ databases">
        <title>Sequencing the genomes of 1000 actinobacteria strains.</title>
        <authorList>
            <person name="Klenk H.-P."/>
        </authorList>
    </citation>
    <scope>NUCLEOTIDE SEQUENCE [LARGE SCALE GENOMIC DNA]</scope>
    <source>
        <strain evidence="3 4">DSM 45256</strain>
    </source>
</reference>
<feature type="transmembrane region" description="Helical" evidence="2">
    <location>
        <begin position="53"/>
        <end position="72"/>
    </location>
</feature>
<organism evidence="3 4">
    <name type="scientific">Pseudonocardia parietis</name>
    <dbReference type="NCBI Taxonomy" id="570936"/>
    <lineage>
        <taxon>Bacteria</taxon>
        <taxon>Bacillati</taxon>
        <taxon>Actinomycetota</taxon>
        <taxon>Actinomycetes</taxon>
        <taxon>Pseudonocardiales</taxon>
        <taxon>Pseudonocardiaceae</taxon>
        <taxon>Pseudonocardia</taxon>
    </lineage>
</organism>
<keyword evidence="2" id="KW-0472">Membrane</keyword>
<feature type="transmembrane region" description="Helical" evidence="2">
    <location>
        <begin position="28"/>
        <end position="47"/>
    </location>
</feature>
<evidence type="ECO:0000256" key="1">
    <source>
        <dbReference type="SAM" id="MobiDB-lite"/>
    </source>
</evidence>
<accession>A0ABS4VRR7</accession>
<dbReference type="Proteomes" id="UP001519295">
    <property type="component" value="Unassembled WGS sequence"/>
</dbReference>
<gene>
    <name evidence="3" type="ORF">JOF36_002325</name>
</gene>
<dbReference type="EMBL" id="JAGINU010000001">
    <property type="protein sequence ID" value="MBP2366629.1"/>
    <property type="molecule type" value="Genomic_DNA"/>
</dbReference>
<proteinExistence type="predicted"/>
<dbReference type="RefSeq" id="WP_210026700.1">
    <property type="nucleotide sequence ID" value="NZ_JAGINU010000001.1"/>
</dbReference>
<evidence type="ECO:0000313" key="3">
    <source>
        <dbReference type="EMBL" id="MBP2366629.1"/>
    </source>
</evidence>
<keyword evidence="2" id="KW-1133">Transmembrane helix</keyword>
<evidence type="ECO:0000313" key="4">
    <source>
        <dbReference type="Proteomes" id="UP001519295"/>
    </source>
</evidence>
<protein>
    <submittedName>
        <fullName evidence="3">Membrane protein</fullName>
    </submittedName>
</protein>
<dbReference type="Pfam" id="PF14017">
    <property type="entry name" value="DUF4233"/>
    <property type="match status" value="1"/>
</dbReference>
<feature type="transmembrane region" description="Helical" evidence="2">
    <location>
        <begin position="103"/>
        <end position="120"/>
    </location>
</feature>
<feature type="region of interest" description="Disordered" evidence="1">
    <location>
        <begin position="1"/>
        <end position="21"/>
    </location>
</feature>
<keyword evidence="4" id="KW-1185">Reference proteome</keyword>
<evidence type="ECO:0000256" key="2">
    <source>
        <dbReference type="SAM" id="Phobius"/>
    </source>
</evidence>
<name>A0ABS4VRR7_9PSEU</name>